<sequence length="162" mass="19193">MALRQRVVDLYKTLHHMGKEYPKGAKWFHERLKGAFLKNKDEKDPKKIEDLLLRGNFVVKEIDALYKLRKYRAMKQRYYEEEPFGSRKRAPSKLDLENSKRTSRTISSDHFSGVNALKGSLEMLRNVRKKYPKKEREGGEAKEEKRNISDRIWNGSMRCVCN</sequence>
<reference evidence="4" key="1">
    <citation type="submission" date="2020-10" db="EMBL/GenBank/DDBJ databases">
        <authorList>
            <person name="Kikuchi T."/>
        </authorList>
    </citation>
    <scope>NUCLEOTIDE SEQUENCE</scope>
    <source>
        <strain evidence="4">NKZ352</strain>
    </source>
</reference>
<evidence type="ECO:0000256" key="1">
    <source>
        <dbReference type="ARBA" id="ARBA00009508"/>
    </source>
</evidence>
<comment type="similarity">
    <text evidence="1">Belongs to the complex I LYR family.</text>
</comment>
<evidence type="ECO:0000256" key="2">
    <source>
        <dbReference type="SAM" id="MobiDB-lite"/>
    </source>
</evidence>
<proteinExistence type="inferred from homology"/>
<dbReference type="InterPro" id="IPR008011">
    <property type="entry name" value="Complex1_LYR_dom"/>
</dbReference>
<evidence type="ECO:0000259" key="3">
    <source>
        <dbReference type="Pfam" id="PF05347"/>
    </source>
</evidence>
<gene>
    <name evidence="4" type="ORF">CAUJ_LOCUS10991</name>
</gene>
<organism evidence="4 5">
    <name type="scientific">Caenorhabditis auriculariae</name>
    <dbReference type="NCBI Taxonomy" id="2777116"/>
    <lineage>
        <taxon>Eukaryota</taxon>
        <taxon>Metazoa</taxon>
        <taxon>Ecdysozoa</taxon>
        <taxon>Nematoda</taxon>
        <taxon>Chromadorea</taxon>
        <taxon>Rhabditida</taxon>
        <taxon>Rhabditina</taxon>
        <taxon>Rhabditomorpha</taxon>
        <taxon>Rhabditoidea</taxon>
        <taxon>Rhabditidae</taxon>
        <taxon>Peloderinae</taxon>
        <taxon>Caenorhabditis</taxon>
    </lineage>
</organism>
<dbReference type="InterPro" id="IPR045296">
    <property type="entry name" value="Complex1_LYR_ETFRF1_LYRM5"/>
</dbReference>
<comment type="caution">
    <text evidence="4">The sequence shown here is derived from an EMBL/GenBank/DDBJ whole genome shotgun (WGS) entry which is preliminary data.</text>
</comment>
<feature type="domain" description="Complex 1 LYR protein" evidence="3">
    <location>
        <begin position="5"/>
        <end position="57"/>
    </location>
</feature>
<dbReference type="OrthoDB" id="10258445at2759"/>
<accession>A0A8S1HJ79</accession>
<dbReference type="PANTHER" id="PTHR21024">
    <property type="entry name" value="GROWTH HORMONE-INDUCIBLE SOLUBLE PROTEIN-RELATED"/>
    <property type="match status" value="1"/>
</dbReference>
<dbReference type="EMBL" id="CAJGYM010000050">
    <property type="protein sequence ID" value="CAD6195072.1"/>
    <property type="molecule type" value="Genomic_DNA"/>
</dbReference>
<dbReference type="CDD" id="cd20265">
    <property type="entry name" value="Complex1_LYR_ETFRF1_LYRM5"/>
    <property type="match status" value="1"/>
</dbReference>
<dbReference type="PANTHER" id="PTHR21024:SF0">
    <property type="entry name" value="ELECTRON TRANSFER FLAVOPROTEIN REGULATORY FACTOR 1"/>
    <property type="match status" value="1"/>
</dbReference>
<dbReference type="Proteomes" id="UP000835052">
    <property type="component" value="Unassembled WGS sequence"/>
</dbReference>
<dbReference type="Pfam" id="PF05347">
    <property type="entry name" value="Complex1_LYR"/>
    <property type="match status" value="1"/>
</dbReference>
<name>A0A8S1HJ79_9PELO</name>
<keyword evidence="5" id="KW-1185">Reference proteome</keyword>
<evidence type="ECO:0000313" key="5">
    <source>
        <dbReference type="Proteomes" id="UP000835052"/>
    </source>
</evidence>
<dbReference type="GO" id="GO:0005739">
    <property type="term" value="C:mitochondrion"/>
    <property type="evidence" value="ECO:0007669"/>
    <property type="project" value="TreeGrafter"/>
</dbReference>
<dbReference type="InterPro" id="IPR052000">
    <property type="entry name" value="ETFRF1"/>
</dbReference>
<dbReference type="AlphaFoldDB" id="A0A8S1HJ79"/>
<protein>
    <recommendedName>
        <fullName evidence="3">Complex 1 LYR protein domain-containing protein</fullName>
    </recommendedName>
</protein>
<dbReference type="GO" id="GO:0022904">
    <property type="term" value="P:respiratory electron transport chain"/>
    <property type="evidence" value="ECO:0007669"/>
    <property type="project" value="TreeGrafter"/>
</dbReference>
<dbReference type="GO" id="GO:0090324">
    <property type="term" value="P:negative regulation of oxidative phosphorylation"/>
    <property type="evidence" value="ECO:0007669"/>
    <property type="project" value="InterPro"/>
</dbReference>
<feature type="region of interest" description="Disordered" evidence="2">
    <location>
        <begin position="81"/>
        <end position="102"/>
    </location>
</feature>
<evidence type="ECO:0000313" key="4">
    <source>
        <dbReference type="EMBL" id="CAD6195072.1"/>
    </source>
</evidence>